<dbReference type="NCBIfam" id="NF033856">
    <property type="entry name" value="T4SS_effec_BID"/>
    <property type="match status" value="1"/>
</dbReference>
<dbReference type="AlphaFoldDB" id="J1J4B9"/>
<keyword evidence="3" id="KW-1185">Reference proteome</keyword>
<feature type="region of interest" description="Disordered" evidence="1">
    <location>
        <begin position="228"/>
        <end position="297"/>
    </location>
</feature>
<feature type="compositionally biased region" description="Polar residues" evidence="1">
    <location>
        <begin position="109"/>
        <end position="122"/>
    </location>
</feature>
<sequence>MENEENIYEEIDVGGNGGLNVQSRANPLYQGVGSVGNSQESPEPPPETIYAPQNPPENAYMAPRGGPNPRRLVDPYLVTDLRDLEGHQEGYYTFKNPLYQGVGTGGNGAQSPQGSIENSSAQGPAPNRATPLTKEQLTQKLQENSSVQQSAEDVYRWSKIVFGKASVMEQQLSSMLENPEEGRQIAQRFADNPEGSGNFAGRKVLGVKSPQRKQAEEGVKSLCQALKSHSETVEQQYKSLTESQERQQDDGRGERSQRHLSGQQQRQQHAREQRQSPPQHDVQPRRQPTPKGMAFAM</sequence>
<proteinExistence type="predicted"/>
<evidence type="ECO:0008006" key="4">
    <source>
        <dbReference type="Google" id="ProtNLM"/>
    </source>
</evidence>
<evidence type="ECO:0000256" key="1">
    <source>
        <dbReference type="SAM" id="MobiDB-lite"/>
    </source>
</evidence>
<name>J1J4B9_9HYPH</name>
<feature type="region of interest" description="Disordered" evidence="1">
    <location>
        <begin position="101"/>
        <end position="152"/>
    </location>
</feature>
<feature type="region of interest" description="Disordered" evidence="1">
    <location>
        <begin position="188"/>
        <end position="215"/>
    </location>
</feature>
<protein>
    <recommendedName>
        <fullName evidence="4">Bartonella effector protein BID domain-containing protein</fullName>
    </recommendedName>
</protein>
<gene>
    <name evidence="2" type="ORF">MCQ_01260</name>
</gene>
<evidence type="ECO:0000313" key="2">
    <source>
        <dbReference type="EMBL" id="EJF78540.1"/>
    </source>
</evidence>
<comment type="caution">
    <text evidence="2">The sequence shown here is derived from an EMBL/GenBank/DDBJ whole genome shotgun (WGS) entry which is preliminary data.</text>
</comment>
<evidence type="ECO:0000313" key="3">
    <source>
        <dbReference type="Proteomes" id="UP000008947"/>
    </source>
</evidence>
<feature type="region of interest" description="Disordered" evidence="1">
    <location>
        <begin position="12"/>
        <end position="73"/>
    </location>
</feature>
<organism evidence="2 3">
    <name type="scientific">Candidatus Bartonella washoeensis Sb944nv</name>
    <dbReference type="NCBI Taxonomy" id="1094563"/>
    <lineage>
        <taxon>Bacteria</taxon>
        <taxon>Pseudomonadati</taxon>
        <taxon>Pseudomonadota</taxon>
        <taxon>Alphaproteobacteria</taxon>
        <taxon>Hyphomicrobiales</taxon>
        <taxon>Bartonellaceae</taxon>
        <taxon>Bartonella</taxon>
    </lineage>
</organism>
<dbReference type="eggNOG" id="COG2184">
    <property type="taxonomic scope" value="Bacteria"/>
</dbReference>
<feature type="compositionally biased region" description="Basic and acidic residues" evidence="1">
    <location>
        <begin position="243"/>
        <end position="257"/>
    </location>
</feature>
<accession>J1J4B9</accession>
<dbReference type="HOGENOM" id="CLU_043010_0_0_5"/>
<dbReference type="Proteomes" id="UP000008947">
    <property type="component" value="Unassembled WGS sequence"/>
</dbReference>
<feature type="compositionally biased region" description="Polar residues" evidence="1">
    <location>
        <begin position="133"/>
        <end position="151"/>
    </location>
</feature>
<reference evidence="2 3" key="1">
    <citation type="submission" date="2012-03" db="EMBL/GenBank/DDBJ databases">
        <title>The Genome Sequence of Bartonella washoensis Sb944nv.</title>
        <authorList>
            <consortium name="The Broad Institute Genome Sequencing Platform"/>
            <consortium name="The Broad Institute Genome Sequencing Center for Infectious Disease"/>
            <person name="Feldgarden M."/>
            <person name="Kirby J."/>
            <person name="Kosoy M."/>
            <person name="Birtles R."/>
            <person name="Probert W.S."/>
            <person name="Chiaraviglio L."/>
            <person name="Young S.K."/>
            <person name="Zeng Q."/>
            <person name="Gargeya S."/>
            <person name="Fitzgerald M."/>
            <person name="Haas B."/>
            <person name="Abouelleil A."/>
            <person name="Alvarado L."/>
            <person name="Arachchi H.M."/>
            <person name="Berlin A."/>
            <person name="Chapman S.B."/>
            <person name="Gearin G."/>
            <person name="Goldberg J."/>
            <person name="Griggs A."/>
            <person name="Gujja S."/>
            <person name="Hansen M."/>
            <person name="Heiman D."/>
            <person name="Howarth C."/>
            <person name="Larimer J."/>
            <person name="Lui A."/>
            <person name="MacDonald P.J.P."/>
            <person name="McCowen C."/>
            <person name="Montmayeur A."/>
            <person name="Murphy C."/>
            <person name="Neiman D."/>
            <person name="Pearson M."/>
            <person name="Priest M."/>
            <person name="Roberts A."/>
            <person name="Saif S."/>
            <person name="Shea T."/>
            <person name="Sisk P."/>
            <person name="Stolte C."/>
            <person name="Sykes S."/>
            <person name="Wortman J."/>
            <person name="Nusbaum C."/>
            <person name="Birren B."/>
        </authorList>
    </citation>
    <scope>NUCLEOTIDE SEQUENCE [LARGE SCALE GENOMIC DNA]</scope>
    <source>
        <strain evidence="2 3">Sb944nv</strain>
    </source>
</reference>
<feature type="compositionally biased region" description="Polar residues" evidence="1">
    <location>
        <begin position="233"/>
        <end position="242"/>
    </location>
</feature>
<dbReference type="PATRIC" id="fig|1094563.3.peg.1472"/>
<dbReference type="EMBL" id="AILU01000034">
    <property type="protein sequence ID" value="EJF78540.1"/>
    <property type="molecule type" value="Genomic_DNA"/>
</dbReference>